<accession>A0A2V1E2S1</accession>
<feature type="signal peptide" evidence="2">
    <location>
        <begin position="1"/>
        <end position="22"/>
    </location>
</feature>
<evidence type="ECO:0000313" key="3">
    <source>
        <dbReference type="EMBL" id="PVI03480.1"/>
    </source>
</evidence>
<proteinExistence type="predicted"/>
<keyword evidence="4" id="KW-1185">Reference proteome</keyword>
<keyword evidence="2" id="KW-0732">Signal</keyword>
<dbReference type="Proteomes" id="UP000244855">
    <property type="component" value="Unassembled WGS sequence"/>
</dbReference>
<gene>
    <name evidence="3" type="ORF">DM02DRAFT_612116</name>
</gene>
<reference evidence="3 4" key="1">
    <citation type="journal article" date="2018" name="Sci. Rep.">
        <title>Comparative genomics provides insights into the lifestyle and reveals functional heterogeneity of dark septate endophytic fungi.</title>
        <authorList>
            <person name="Knapp D.G."/>
            <person name="Nemeth J.B."/>
            <person name="Barry K."/>
            <person name="Hainaut M."/>
            <person name="Henrissat B."/>
            <person name="Johnson J."/>
            <person name="Kuo A."/>
            <person name="Lim J.H.P."/>
            <person name="Lipzen A."/>
            <person name="Nolan M."/>
            <person name="Ohm R.A."/>
            <person name="Tamas L."/>
            <person name="Grigoriev I.V."/>
            <person name="Spatafora J.W."/>
            <person name="Nagy L.G."/>
            <person name="Kovacs G.M."/>
        </authorList>
    </citation>
    <scope>NUCLEOTIDE SEQUENCE [LARGE SCALE GENOMIC DNA]</scope>
    <source>
        <strain evidence="3 4">DSE2036</strain>
    </source>
</reference>
<evidence type="ECO:0008006" key="5">
    <source>
        <dbReference type="Google" id="ProtNLM"/>
    </source>
</evidence>
<name>A0A2V1E2S1_9PLEO</name>
<feature type="chain" id="PRO_5016128859" description="Apple domain-containing protein" evidence="2">
    <location>
        <begin position="23"/>
        <end position="299"/>
    </location>
</feature>
<sequence length="299" mass="30477">MAILPFWVYAALHLYFAAAALAQATTTSTSPSTTTSATPSCTASPIATICDYPSPGSEFAVASDGRASCWNYCNAHQPCDFVIFVAGNPNTGTGTCWLYPGKTFDAKAGSTDCRNPSMFVYGKPECAGGTPTSSGDCAATASPSAIAEVCGYPTPGDCFYGCYASGSASNCLSLCAKADSCSYAVFNPRTESLSPHSSGTCWVYPNGTYNAQSATPCKGKPEQYVYNNVCPKPSSSSSSSSSAPSSPATSPAGTGVAGAAGSQQTGGQQNANSNSAPGSFLPYSSFAIGMTVLIWHGLR</sequence>
<feature type="region of interest" description="Disordered" evidence="1">
    <location>
        <begin position="236"/>
        <end position="274"/>
    </location>
</feature>
<evidence type="ECO:0000313" key="4">
    <source>
        <dbReference type="Proteomes" id="UP000244855"/>
    </source>
</evidence>
<protein>
    <recommendedName>
        <fullName evidence="5">Apple domain-containing protein</fullName>
    </recommendedName>
</protein>
<dbReference type="EMBL" id="KZ805330">
    <property type="protein sequence ID" value="PVI03480.1"/>
    <property type="molecule type" value="Genomic_DNA"/>
</dbReference>
<dbReference type="OrthoDB" id="3440282at2759"/>
<dbReference type="AlphaFoldDB" id="A0A2V1E2S1"/>
<organism evidence="3 4">
    <name type="scientific">Periconia macrospinosa</name>
    <dbReference type="NCBI Taxonomy" id="97972"/>
    <lineage>
        <taxon>Eukaryota</taxon>
        <taxon>Fungi</taxon>
        <taxon>Dikarya</taxon>
        <taxon>Ascomycota</taxon>
        <taxon>Pezizomycotina</taxon>
        <taxon>Dothideomycetes</taxon>
        <taxon>Pleosporomycetidae</taxon>
        <taxon>Pleosporales</taxon>
        <taxon>Massarineae</taxon>
        <taxon>Periconiaceae</taxon>
        <taxon>Periconia</taxon>
    </lineage>
</organism>
<evidence type="ECO:0000256" key="2">
    <source>
        <dbReference type="SAM" id="SignalP"/>
    </source>
</evidence>
<evidence type="ECO:0000256" key="1">
    <source>
        <dbReference type="SAM" id="MobiDB-lite"/>
    </source>
</evidence>